<evidence type="ECO:0000313" key="5">
    <source>
        <dbReference type="Proteomes" id="UP000631114"/>
    </source>
</evidence>
<dbReference type="GO" id="GO:0008234">
    <property type="term" value="F:cysteine-type peptidase activity"/>
    <property type="evidence" value="ECO:0007669"/>
    <property type="project" value="InterPro"/>
</dbReference>
<keyword evidence="5" id="KW-1185">Reference proteome</keyword>
<protein>
    <recommendedName>
        <fullName evidence="3">Peptidase C1A papain C-terminal domain-containing protein</fullName>
    </recommendedName>
</protein>
<dbReference type="PANTHER" id="PTHR12411">
    <property type="entry name" value="CYSTEINE PROTEASE FAMILY C1-RELATED"/>
    <property type="match status" value="1"/>
</dbReference>
<proteinExistence type="inferred from homology"/>
<evidence type="ECO:0000256" key="2">
    <source>
        <dbReference type="SAM" id="MobiDB-lite"/>
    </source>
</evidence>
<dbReference type="InterPro" id="IPR013128">
    <property type="entry name" value="Peptidase_C1A"/>
</dbReference>
<dbReference type="InterPro" id="IPR025660">
    <property type="entry name" value="Pept_his_AS"/>
</dbReference>
<evidence type="ECO:0000256" key="1">
    <source>
        <dbReference type="ARBA" id="ARBA00008455"/>
    </source>
</evidence>
<feature type="region of interest" description="Disordered" evidence="2">
    <location>
        <begin position="31"/>
        <end position="50"/>
    </location>
</feature>
<sequence>MTKKRNKKKDNATTSLSTAASADISVAPVVPDTSLPTQGEFQARETCTSPPQGECNWWVDDCSWAYHATSMVESALAIKNKRQPDRLAVKELLDCCPKQSQSSCGDQDPIDCCAKHSCGGSVLEALAYIKQNGLSLEREYESRQVSRKAMIKDFGERITNAETLKVAVVQGPVVVKVNDCRPLFSYRGGVFDVEHTFKVNKTLHPTEIRHAMLLVGYAEKYGKPVWIVQNSWGSDWGDEGYIYVKRGSNILGIEEGCVDVVA</sequence>
<dbReference type="OrthoDB" id="1113869at2759"/>
<comment type="caution">
    <text evidence="4">The sequence shown here is derived from an EMBL/GenBank/DDBJ whole genome shotgun (WGS) entry which is preliminary data.</text>
</comment>
<evidence type="ECO:0000259" key="3">
    <source>
        <dbReference type="SMART" id="SM00645"/>
    </source>
</evidence>
<dbReference type="EMBL" id="JADFTS010000007">
    <property type="protein sequence ID" value="KAF9595675.1"/>
    <property type="molecule type" value="Genomic_DNA"/>
</dbReference>
<dbReference type="InterPro" id="IPR000668">
    <property type="entry name" value="Peptidase_C1A_C"/>
</dbReference>
<dbReference type="SMART" id="SM00645">
    <property type="entry name" value="Pept_C1"/>
    <property type="match status" value="1"/>
</dbReference>
<feature type="compositionally biased region" description="Polar residues" evidence="2">
    <location>
        <begin position="34"/>
        <end position="50"/>
    </location>
</feature>
<gene>
    <name evidence="4" type="ORF">IFM89_002579</name>
</gene>
<dbReference type="AlphaFoldDB" id="A0A835LI54"/>
<reference evidence="4 5" key="1">
    <citation type="submission" date="2020-10" db="EMBL/GenBank/DDBJ databases">
        <title>The Coptis chinensis genome and diversification of protoberbering-type alkaloids.</title>
        <authorList>
            <person name="Wang B."/>
            <person name="Shu S."/>
            <person name="Song C."/>
            <person name="Liu Y."/>
        </authorList>
    </citation>
    <scope>NUCLEOTIDE SEQUENCE [LARGE SCALE GENOMIC DNA]</scope>
    <source>
        <strain evidence="4">HL-2020</strain>
        <tissue evidence="4">Leaf</tissue>
    </source>
</reference>
<dbReference type="SUPFAM" id="SSF54001">
    <property type="entry name" value="Cysteine proteinases"/>
    <property type="match status" value="1"/>
</dbReference>
<dbReference type="PROSITE" id="PS00639">
    <property type="entry name" value="THIOL_PROTEASE_HIS"/>
    <property type="match status" value="1"/>
</dbReference>
<dbReference type="Proteomes" id="UP000631114">
    <property type="component" value="Unassembled WGS sequence"/>
</dbReference>
<dbReference type="Gene3D" id="3.90.70.10">
    <property type="entry name" value="Cysteine proteinases"/>
    <property type="match status" value="1"/>
</dbReference>
<name>A0A835LI54_9MAGN</name>
<dbReference type="InterPro" id="IPR038765">
    <property type="entry name" value="Papain-like_cys_pep_sf"/>
</dbReference>
<feature type="domain" description="Peptidase C1A papain C-terminal" evidence="3">
    <location>
        <begin position="37"/>
        <end position="261"/>
    </location>
</feature>
<dbReference type="GO" id="GO:0006508">
    <property type="term" value="P:proteolysis"/>
    <property type="evidence" value="ECO:0007669"/>
    <property type="project" value="InterPro"/>
</dbReference>
<organism evidence="4 5">
    <name type="scientific">Coptis chinensis</name>
    <dbReference type="NCBI Taxonomy" id="261450"/>
    <lineage>
        <taxon>Eukaryota</taxon>
        <taxon>Viridiplantae</taxon>
        <taxon>Streptophyta</taxon>
        <taxon>Embryophyta</taxon>
        <taxon>Tracheophyta</taxon>
        <taxon>Spermatophyta</taxon>
        <taxon>Magnoliopsida</taxon>
        <taxon>Ranunculales</taxon>
        <taxon>Ranunculaceae</taxon>
        <taxon>Coptidoideae</taxon>
        <taxon>Coptis</taxon>
    </lineage>
</organism>
<accession>A0A835LI54</accession>
<comment type="similarity">
    <text evidence="1">Belongs to the peptidase C1 family.</text>
</comment>
<dbReference type="Pfam" id="PF00112">
    <property type="entry name" value="Peptidase_C1"/>
    <property type="match status" value="1"/>
</dbReference>
<evidence type="ECO:0000313" key="4">
    <source>
        <dbReference type="EMBL" id="KAF9595675.1"/>
    </source>
</evidence>